<accession>A0A1N7E5P7</accession>
<dbReference type="EMBL" id="FTNR01000003">
    <property type="protein sequence ID" value="SIR83315.1"/>
    <property type="molecule type" value="Genomic_DNA"/>
</dbReference>
<evidence type="ECO:0000313" key="1">
    <source>
        <dbReference type="EMBL" id="SIR83315.1"/>
    </source>
</evidence>
<proteinExistence type="predicted"/>
<name>A0A1N7E5P7_9EURY</name>
<keyword evidence="2" id="KW-1185">Reference proteome</keyword>
<reference evidence="2" key="1">
    <citation type="submission" date="2017-01" db="EMBL/GenBank/DDBJ databases">
        <authorList>
            <person name="Varghese N."/>
            <person name="Submissions S."/>
        </authorList>
    </citation>
    <scope>NUCLEOTIDE SEQUENCE [LARGE SCALE GENOMIC DNA]</scope>
    <source>
        <strain evidence="2">type strain: HArc-</strain>
    </source>
</reference>
<evidence type="ECO:0000313" key="2">
    <source>
        <dbReference type="Proteomes" id="UP000185936"/>
    </source>
</evidence>
<protein>
    <submittedName>
        <fullName evidence="1">Uncharacterized protein</fullName>
    </submittedName>
</protein>
<dbReference type="AlphaFoldDB" id="A0A1N7E5P7"/>
<sequence>MATVSEFWNVEAKNETKNRFVGSRSSYTE</sequence>
<dbReference type="Proteomes" id="UP000185936">
    <property type="component" value="Unassembled WGS sequence"/>
</dbReference>
<gene>
    <name evidence="1" type="ORF">SAMN05421752_103223</name>
</gene>
<organism evidence="1 2">
    <name type="scientific">Natronorubrum thiooxidans</name>
    <dbReference type="NCBI Taxonomy" id="308853"/>
    <lineage>
        <taxon>Archaea</taxon>
        <taxon>Methanobacteriati</taxon>
        <taxon>Methanobacteriota</taxon>
        <taxon>Stenosarchaea group</taxon>
        <taxon>Halobacteria</taxon>
        <taxon>Halobacteriales</taxon>
        <taxon>Natrialbaceae</taxon>
        <taxon>Natronorubrum</taxon>
    </lineage>
</organism>